<feature type="transmembrane region" description="Helical" evidence="7">
    <location>
        <begin position="313"/>
        <end position="339"/>
    </location>
</feature>
<evidence type="ECO:0000256" key="4">
    <source>
        <dbReference type="ARBA" id="ARBA00022692"/>
    </source>
</evidence>
<dbReference type="Gene3D" id="1.10.3860.10">
    <property type="entry name" value="Sodium:dicarboxylate symporter"/>
    <property type="match status" value="1"/>
</dbReference>
<organism evidence="9 10">
    <name type="scientific">Seminavis robusta</name>
    <dbReference type="NCBI Taxonomy" id="568900"/>
    <lineage>
        <taxon>Eukaryota</taxon>
        <taxon>Sar</taxon>
        <taxon>Stramenopiles</taxon>
        <taxon>Ochrophyta</taxon>
        <taxon>Bacillariophyta</taxon>
        <taxon>Bacillariophyceae</taxon>
        <taxon>Bacillariophycidae</taxon>
        <taxon>Naviculales</taxon>
        <taxon>Naviculaceae</taxon>
        <taxon>Seminavis</taxon>
    </lineage>
</organism>
<reference evidence="9" key="1">
    <citation type="submission" date="2020-06" db="EMBL/GenBank/DDBJ databases">
        <authorList>
            <consortium name="Plant Systems Biology data submission"/>
        </authorList>
    </citation>
    <scope>NUCLEOTIDE SEQUENCE</scope>
    <source>
        <strain evidence="9">D6</strain>
    </source>
</reference>
<feature type="transmembrane region" description="Helical" evidence="7">
    <location>
        <begin position="236"/>
        <end position="255"/>
    </location>
</feature>
<proteinExistence type="inferred from homology"/>
<comment type="subcellular location">
    <subcellularLocation>
        <location evidence="1">Cell membrane</location>
        <topology evidence="1">Multi-pass membrane protein</topology>
    </subcellularLocation>
    <subcellularLocation>
        <location evidence="7">Membrane</location>
        <topology evidence="7">Multi-pass membrane protein</topology>
    </subcellularLocation>
</comment>
<evidence type="ECO:0000256" key="3">
    <source>
        <dbReference type="ARBA" id="ARBA00022475"/>
    </source>
</evidence>
<dbReference type="GO" id="GO:0015293">
    <property type="term" value="F:symporter activity"/>
    <property type="evidence" value="ECO:0007669"/>
    <property type="project" value="UniProtKB-UniRule"/>
</dbReference>
<feature type="transmembrane region" description="Helical" evidence="7">
    <location>
        <begin position="116"/>
        <end position="137"/>
    </location>
</feature>
<keyword evidence="3" id="KW-1003">Cell membrane</keyword>
<protein>
    <recommendedName>
        <fullName evidence="7">Amino acid transporter</fullName>
    </recommendedName>
</protein>
<accession>A0A9N8DRB7</accession>
<keyword evidence="7" id="KW-0769">Symport</keyword>
<comment type="similarity">
    <text evidence="7">Belongs to the dicarboxylate/amino acid:cation symporter (DAACS) (TC 2.A.23) family.</text>
</comment>
<evidence type="ECO:0000256" key="1">
    <source>
        <dbReference type="ARBA" id="ARBA00004651"/>
    </source>
</evidence>
<keyword evidence="5 7" id="KW-1133">Transmembrane helix</keyword>
<keyword evidence="10" id="KW-1185">Reference proteome</keyword>
<feature type="compositionally biased region" description="Basic and acidic residues" evidence="8">
    <location>
        <begin position="1"/>
        <end position="10"/>
    </location>
</feature>
<dbReference type="OrthoDB" id="70718at2759"/>
<feature type="transmembrane region" description="Helical" evidence="7">
    <location>
        <begin position="402"/>
        <end position="419"/>
    </location>
</feature>
<dbReference type="EMBL" id="CAICTM010000295">
    <property type="protein sequence ID" value="CAB9507186.1"/>
    <property type="molecule type" value="Genomic_DNA"/>
</dbReference>
<evidence type="ECO:0000256" key="6">
    <source>
        <dbReference type="ARBA" id="ARBA00023136"/>
    </source>
</evidence>
<dbReference type="Proteomes" id="UP001153069">
    <property type="component" value="Unassembled WGS sequence"/>
</dbReference>
<feature type="transmembrane region" description="Helical" evidence="7">
    <location>
        <begin position="35"/>
        <end position="57"/>
    </location>
</feature>
<dbReference type="AlphaFoldDB" id="A0A9N8DRB7"/>
<name>A0A9N8DRB7_9STRA</name>
<feature type="transmembrane region" description="Helical" evidence="7">
    <location>
        <begin position="425"/>
        <end position="451"/>
    </location>
</feature>
<feature type="region of interest" description="Disordered" evidence="8">
    <location>
        <begin position="1"/>
        <end position="26"/>
    </location>
</feature>
<dbReference type="InterPro" id="IPR001991">
    <property type="entry name" value="Na-dicarboxylate_symporter"/>
</dbReference>
<comment type="caution">
    <text evidence="9">The sequence shown here is derived from an EMBL/GenBank/DDBJ whole genome shotgun (WGS) entry which is preliminary data.</text>
</comment>
<dbReference type="PANTHER" id="PTHR42865:SF7">
    <property type="entry name" value="PROTON_GLUTAMATE-ASPARTATE SYMPORTER"/>
    <property type="match status" value="1"/>
</dbReference>
<dbReference type="SUPFAM" id="SSF118215">
    <property type="entry name" value="Proton glutamate symport protein"/>
    <property type="match status" value="1"/>
</dbReference>
<dbReference type="Pfam" id="PF00375">
    <property type="entry name" value="SDF"/>
    <property type="match status" value="1"/>
</dbReference>
<gene>
    <name evidence="9" type="ORF">SEMRO_296_G110640.1</name>
</gene>
<sequence length="540" mass="57243">MSTKQEKRVSFSDAESEEQSCGSDSQPGCGVLGRYPVLSVLAFAAAGIGLGLGLSYWEPEDPQDKDTAIKWVGLIGDMFIRALKAVVLPLVFVNVVLSVLDMMAAGRASAVGWKTIGLYMLTTLCASILGLISILSFKGLFEEGEPEGASQSRVQLACSTEDGSYLSHAADGSVACSANHTDGMSNYFIITDVDNTFETTSSGPQDDISMSDTIYDGVFTKLVTSNIFASFVEANFAAVVIFAIVFGAALARVLQKKHISESESVFVKFLKEVDDVLLTLINWVIMVTPFAVLSLIANAIGAQDNLKESFENVGYLVAATSVAMIGQVFLVYVGLFAAFTRSNPFNYLKHLLPAQTTAFACSSSAATIPVTLQSVKDTGKVPDSVAKFVIPMGATINMDGSAIYFPCACVWLAILNGITPQFGDYVLLCVLATIGSAGTAPVPSASLVLIITAYNTVFGTTGTPDGFSFILAIDWFMDRCRTVTNVTGDAVVAGLVAHGIANAEDDDSSFNGKNITDHEDTSNSPCVLPAYVEESHIVDI</sequence>
<dbReference type="InterPro" id="IPR036458">
    <property type="entry name" value="Na:dicarbo_symporter_sf"/>
</dbReference>
<evidence type="ECO:0000256" key="7">
    <source>
        <dbReference type="RuleBase" id="RU361216"/>
    </source>
</evidence>
<evidence type="ECO:0000313" key="10">
    <source>
        <dbReference type="Proteomes" id="UP001153069"/>
    </source>
</evidence>
<dbReference type="GO" id="GO:0005886">
    <property type="term" value="C:plasma membrane"/>
    <property type="evidence" value="ECO:0007669"/>
    <property type="project" value="UniProtKB-SubCell"/>
</dbReference>
<evidence type="ECO:0000256" key="2">
    <source>
        <dbReference type="ARBA" id="ARBA00022448"/>
    </source>
</evidence>
<dbReference type="PANTHER" id="PTHR42865">
    <property type="entry name" value="PROTON/GLUTAMATE-ASPARTATE SYMPORTER"/>
    <property type="match status" value="1"/>
</dbReference>
<keyword evidence="2 7" id="KW-0813">Transport</keyword>
<keyword evidence="6 7" id="KW-0472">Membrane</keyword>
<evidence type="ECO:0000256" key="5">
    <source>
        <dbReference type="ARBA" id="ARBA00022989"/>
    </source>
</evidence>
<evidence type="ECO:0000313" key="9">
    <source>
        <dbReference type="EMBL" id="CAB9507186.1"/>
    </source>
</evidence>
<keyword evidence="4 7" id="KW-0812">Transmembrane</keyword>
<evidence type="ECO:0000256" key="8">
    <source>
        <dbReference type="SAM" id="MobiDB-lite"/>
    </source>
</evidence>
<feature type="transmembrane region" description="Helical" evidence="7">
    <location>
        <begin position="276"/>
        <end position="301"/>
    </location>
</feature>
<feature type="transmembrane region" description="Helical" evidence="7">
    <location>
        <begin position="86"/>
        <end position="104"/>
    </location>
</feature>
<dbReference type="PRINTS" id="PR00173">
    <property type="entry name" value="EDTRNSPORT"/>
</dbReference>